<dbReference type="eggNOG" id="COG0451">
    <property type="taxonomic scope" value="Bacteria"/>
</dbReference>
<dbReference type="InterPro" id="IPR050177">
    <property type="entry name" value="Lipid_A_modif_metabolic_enz"/>
</dbReference>
<reference evidence="2 3" key="1">
    <citation type="journal article" date="2011" name="J. Bacteriol.">
        <title>Genome sequence of the 1,4-dioxane-degrading Pseudonocardia dioxanivorans strain CB1190.</title>
        <authorList>
            <person name="Sales C.M."/>
            <person name="Mahendra S."/>
            <person name="Grostern A."/>
            <person name="Parales R.E."/>
            <person name="Goodwin L.A."/>
            <person name="Woyke T."/>
            <person name="Nolan M."/>
            <person name="Lapidus A."/>
            <person name="Chertkov O."/>
            <person name="Ovchinnikova G."/>
            <person name="Sczyrba A."/>
            <person name="Alvarez-Cohen L."/>
        </authorList>
    </citation>
    <scope>NUCLEOTIDE SEQUENCE [LARGE SCALE GENOMIC DNA]</scope>
    <source>
        <strain evidence="3">ATCC 55486 / DSM 44775 / JCM 13855 / CB1190</strain>
    </source>
</reference>
<protein>
    <submittedName>
        <fullName evidence="2">NAD-dependent epimerase/dehydratase</fullName>
    </submittedName>
</protein>
<dbReference type="PANTHER" id="PTHR43245">
    <property type="entry name" value="BIFUNCTIONAL POLYMYXIN RESISTANCE PROTEIN ARNA"/>
    <property type="match status" value="1"/>
</dbReference>
<dbReference type="STRING" id="675635.Psed_0286"/>
<name>F4CNU8_PSEUX</name>
<dbReference type="AlphaFoldDB" id="F4CNU8"/>
<dbReference type="SUPFAM" id="SSF51735">
    <property type="entry name" value="NAD(P)-binding Rossmann-fold domains"/>
    <property type="match status" value="1"/>
</dbReference>
<gene>
    <name evidence="2" type="ordered locus">Psed_0286</name>
</gene>
<dbReference type="InterPro" id="IPR001509">
    <property type="entry name" value="Epimerase_deHydtase"/>
</dbReference>
<accession>F4CNU8</accession>
<proteinExistence type="predicted"/>
<organism evidence="2 3">
    <name type="scientific">Pseudonocardia dioxanivorans (strain ATCC 55486 / DSM 44775 / JCM 13855 / CB1190)</name>
    <dbReference type="NCBI Taxonomy" id="675635"/>
    <lineage>
        <taxon>Bacteria</taxon>
        <taxon>Bacillati</taxon>
        <taxon>Actinomycetota</taxon>
        <taxon>Actinomycetes</taxon>
        <taxon>Pseudonocardiales</taxon>
        <taxon>Pseudonocardiaceae</taxon>
        <taxon>Pseudonocardia</taxon>
    </lineage>
</organism>
<evidence type="ECO:0000313" key="3">
    <source>
        <dbReference type="Proteomes" id="UP000007809"/>
    </source>
</evidence>
<evidence type="ECO:0000259" key="1">
    <source>
        <dbReference type="SMART" id="SM00822"/>
    </source>
</evidence>
<dbReference type="InterPro" id="IPR036291">
    <property type="entry name" value="NAD(P)-bd_dom_sf"/>
</dbReference>
<dbReference type="InterPro" id="IPR057326">
    <property type="entry name" value="KR_dom"/>
</dbReference>
<sequence>MAVPYKSGGRAGPSVVSMILVTGGLGSIGSHTARALLDLGERVVVSAHRSTRLPDFLSAEPDDRLVVEPLDTTDAAAFLDIGKRHPVTAVVHLAAAPFDLPDPVAYLRAESTALLNALAAATAWGVRRFAVASSIAVYAGLGGAAFREDVPLPVVAAHRIPVFKKTAELFSTLAAAHAGFDVVNLRIGTIWGPLGLPDSPFFALPRLLSAAVRGEEPDLTPPRPPAHADDATDLCYVKDCGRAVALLVLADRLNHATYNVSAGRLVRYAEVVAAINAAVPGARIELPPGHSPDRPAGHLDITRLRQDTGFEPEYDVERAVPDYVAWLRNHEA</sequence>
<keyword evidence="3" id="KW-1185">Reference proteome</keyword>
<dbReference type="Proteomes" id="UP000007809">
    <property type="component" value="Chromosome"/>
</dbReference>
<dbReference type="SMART" id="SM00822">
    <property type="entry name" value="PKS_KR"/>
    <property type="match status" value="1"/>
</dbReference>
<dbReference type="KEGG" id="pdx:Psed_0286"/>
<feature type="domain" description="Ketoreductase" evidence="1">
    <location>
        <begin position="17"/>
        <end position="166"/>
    </location>
</feature>
<dbReference type="Gene3D" id="3.40.50.720">
    <property type="entry name" value="NAD(P)-binding Rossmann-like Domain"/>
    <property type="match status" value="1"/>
</dbReference>
<dbReference type="Pfam" id="PF01370">
    <property type="entry name" value="Epimerase"/>
    <property type="match status" value="1"/>
</dbReference>
<evidence type="ECO:0000313" key="2">
    <source>
        <dbReference type="EMBL" id="AEA22560.1"/>
    </source>
</evidence>
<dbReference type="EMBL" id="CP002593">
    <property type="protein sequence ID" value="AEA22560.1"/>
    <property type="molecule type" value="Genomic_DNA"/>
</dbReference>
<dbReference type="HOGENOM" id="CLU_007383_1_7_11"/>